<dbReference type="OrthoDB" id="1145at2"/>
<dbReference type="Gene3D" id="3.30.390.30">
    <property type="match status" value="1"/>
</dbReference>
<reference evidence="7 8" key="1">
    <citation type="submission" date="2015-10" db="EMBL/GenBank/DDBJ databases">
        <title>Draft genome sequence of pyrrolomycin-producing Streptomyces vitaminophilus.</title>
        <authorList>
            <person name="Graham D.E."/>
            <person name="Mahan K.M."/>
            <person name="Klingeman D.M."/>
            <person name="Hettich R.L."/>
            <person name="Parry R.J."/>
        </authorList>
    </citation>
    <scope>NUCLEOTIDE SEQUENCE [LARGE SCALE GENOMIC DNA]</scope>
    <source>
        <strain evidence="7 8">ATCC 31673</strain>
    </source>
</reference>
<comment type="cofactor">
    <cofactor evidence="1">
        <name>FAD</name>
        <dbReference type="ChEBI" id="CHEBI:57692"/>
    </cofactor>
</comment>
<dbReference type="GO" id="GO:0016651">
    <property type="term" value="F:oxidoreductase activity, acting on NAD(P)H"/>
    <property type="evidence" value="ECO:0007669"/>
    <property type="project" value="TreeGrafter"/>
</dbReference>
<dbReference type="InterPro" id="IPR016156">
    <property type="entry name" value="FAD/NAD-linked_Rdtase_dimer_sf"/>
</dbReference>
<keyword evidence="2" id="KW-0285">Flavoprotein</keyword>
<evidence type="ECO:0000256" key="2">
    <source>
        <dbReference type="ARBA" id="ARBA00022630"/>
    </source>
</evidence>
<dbReference type="SUPFAM" id="SSF51905">
    <property type="entry name" value="FAD/NAD(P)-binding domain"/>
    <property type="match status" value="2"/>
</dbReference>
<evidence type="ECO:0000259" key="6">
    <source>
        <dbReference type="Pfam" id="PF14759"/>
    </source>
</evidence>
<evidence type="ECO:0000313" key="7">
    <source>
        <dbReference type="EMBL" id="KRV48067.1"/>
    </source>
</evidence>
<dbReference type="GO" id="GO:0005737">
    <property type="term" value="C:cytoplasm"/>
    <property type="evidence" value="ECO:0007669"/>
    <property type="project" value="TreeGrafter"/>
</dbReference>
<evidence type="ECO:0000259" key="5">
    <source>
        <dbReference type="Pfam" id="PF07992"/>
    </source>
</evidence>
<dbReference type="Pfam" id="PF14759">
    <property type="entry name" value="Reductase_C"/>
    <property type="match status" value="1"/>
</dbReference>
<keyword evidence="3" id="KW-0274">FAD</keyword>
<dbReference type="PANTHER" id="PTHR43557">
    <property type="entry name" value="APOPTOSIS-INDUCING FACTOR 1"/>
    <property type="match status" value="1"/>
</dbReference>
<dbReference type="InterPro" id="IPR036188">
    <property type="entry name" value="FAD/NAD-bd_sf"/>
</dbReference>
<dbReference type="AlphaFoldDB" id="A0A0T6LPP2"/>
<dbReference type="Pfam" id="PF07992">
    <property type="entry name" value="Pyr_redox_2"/>
    <property type="match status" value="1"/>
</dbReference>
<keyword evidence="8" id="KW-1185">Reference proteome</keyword>
<gene>
    <name evidence="7" type="ORF">AQ490_26755</name>
</gene>
<evidence type="ECO:0000313" key="8">
    <source>
        <dbReference type="Proteomes" id="UP000050867"/>
    </source>
</evidence>
<dbReference type="EMBL" id="LLZU01000032">
    <property type="protein sequence ID" value="KRV48067.1"/>
    <property type="molecule type" value="Genomic_DNA"/>
</dbReference>
<dbReference type="PRINTS" id="PR00411">
    <property type="entry name" value="PNDRDTASEI"/>
</dbReference>
<feature type="domain" description="Reductase C-terminal" evidence="6">
    <location>
        <begin position="324"/>
        <end position="409"/>
    </location>
</feature>
<feature type="domain" description="FAD/NAD(P)-binding" evidence="5">
    <location>
        <begin position="8"/>
        <end position="304"/>
    </location>
</feature>
<protein>
    <submittedName>
        <fullName evidence="7">Pyridine nucleotide-disulfide oxidoreductase</fullName>
    </submittedName>
</protein>
<dbReference type="InterPro" id="IPR050446">
    <property type="entry name" value="FAD-oxidoreductase/Apoptosis"/>
</dbReference>
<sequence length="412" mass="44443">MTQLEPTFVVVGASLAGAKAAEELRERGFDGPVVLIGDEDEPPYERPPLSKGYLRDRQRRDEAFVHDLQWYADHGIELRLGAAVTAIDRDRREVVVQDGERIGYTRLLLTTGASPRRLPVPGADLDGVLYLRRLGDCEAIKEVFRTCSRVALVGGGWIGLEVAAAAREAGLEVAVLEAGELPLLNVLGPRVARVFADLHREHGVDLRPGVRVTGIAAEGGRAVGVELADGSRVAADAVVVGVGAVPNTALALDAGLQVDNGIVVDAALRTSDPDIHAAGDVANAFHPALGRAVRVEHWANAVHQPVVAARSMLGESASYERVPYFFTDQYDLGMEYAGHVEPGHLDDLVVRGDLAAREFVAFWMAQDRVLAGMNVNVWDVNDSIQRLVRSGARVDRDRLADPHTPLEQVTAR</sequence>
<dbReference type="SUPFAM" id="SSF55424">
    <property type="entry name" value="FAD/NAD-linked reductases, dimerisation (C-terminal) domain"/>
    <property type="match status" value="1"/>
</dbReference>
<dbReference type="InterPro" id="IPR023753">
    <property type="entry name" value="FAD/NAD-binding_dom"/>
</dbReference>
<dbReference type="InterPro" id="IPR028202">
    <property type="entry name" value="Reductase_C"/>
</dbReference>
<evidence type="ECO:0000256" key="4">
    <source>
        <dbReference type="ARBA" id="ARBA00023002"/>
    </source>
</evidence>
<accession>A0A0T6LPP2</accession>
<proteinExistence type="predicted"/>
<dbReference type="PRINTS" id="PR00368">
    <property type="entry name" value="FADPNR"/>
</dbReference>
<evidence type="ECO:0000256" key="1">
    <source>
        <dbReference type="ARBA" id="ARBA00001974"/>
    </source>
</evidence>
<name>A0A0T6LPP2_WENVI</name>
<dbReference type="PANTHER" id="PTHR43557:SF2">
    <property type="entry name" value="RIESKE DOMAIN-CONTAINING PROTEIN-RELATED"/>
    <property type="match status" value="1"/>
</dbReference>
<evidence type="ECO:0000256" key="3">
    <source>
        <dbReference type="ARBA" id="ARBA00022827"/>
    </source>
</evidence>
<keyword evidence="4" id="KW-0560">Oxidoreductase</keyword>
<dbReference type="Gene3D" id="3.50.50.60">
    <property type="entry name" value="FAD/NAD(P)-binding domain"/>
    <property type="match status" value="2"/>
</dbReference>
<dbReference type="RefSeq" id="WP_018386225.1">
    <property type="nucleotide sequence ID" value="NZ_LLZU01000032.1"/>
</dbReference>
<organism evidence="7 8">
    <name type="scientific">Wenjunlia vitaminophila</name>
    <name type="common">Streptomyces vitaminophilus</name>
    <dbReference type="NCBI Taxonomy" id="76728"/>
    <lineage>
        <taxon>Bacteria</taxon>
        <taxon>Bacillati</taxon>
        <taxon>Actinomycetota</taxon>
        <taxon>Actinomycetes</taxon>
        <taxon>Kitasatosporales</taxon>
        <taxon>Streptomycetaceae</taxon>
        <taxon>Wenjunlia</taxon>
    </lineage>
</organism>
<dbReference type="eggNOG" id="COG0446">
    <property type="taxonomic scope" value="Bacteria"/>
</dbReference>
<dbReference type="Proteomes" id="UP000050867">
    <property type="component" value="Unassembled WGS sequence"/>
</dbReference>
<comment type="caution">
    <text evidence="7">The sequence shown here is derived from an EMBL/GenBank/DDBJ whole genome shotgun (WGS) entry which is preliminary data.</text>
</comment>
<dbReference type="STRING" id="76728.AQ490_26755"/>